<sequence>MNRNEILELMTEGLYHGKPIKGMLEETNISWVILGEEFVFKIKKPIKLTFLDYSTLDLRKLNCEKELELNKRFSPIYLSVLPIIKSKHHWVFGEAEGEIIDYAVCMMKMEFDKRMDLLLEQNSVKGEQVVRLAKQVATFHLGAEVIQKETEIDSFYGIFNDLESVSEIAGQFLDQKYVQMIASLINWSDGFIKEHFSRFESRERDGFFRDVHGDLHSRNIFLYEEPIIFDCIEFEESFRQIDVLYEVAFICMDLENYEKKDLSDVFLDAYLAEFDCMITKEDTQIFQYYKCLRANIRAKVNLLAAKTESDADKRNRKLDSGKKYLDLALSYTKYDKHHKMT</sequence>
<dbReference type="Proteomes" id="UP000192333">
    <property type="component" value="Chromosome I"/>
</dbReference>
<keyword evidence="2" id="KW-1185">Reference proteome</keyword>
<dbReference type="PANTHER" id="PTHR43883:SF1">
    <property type="entry name" value="GLUCONOKINASE"/>
    <property type="match status" value="1"/>
</dbReference>
<dbReference type="EMBL" id="LT838813">
    <property type="protein sequence ID" value="SMD45452.1"/>
    <property type="molecule type" value="Genomic_DNA"/>
</dbReference>
<proteinExistence type="predicted"/>
<dbReference type="STRING" id="758820.SAMN00777080_4103"/>
<dbReference type="InterPro" id="IPR052732">
    <property type="entry name" value="Cell-binding_unc_protein"/>
</dbReference>
<accession>A0A1W2H9R0</accession>
<dbReference type="SUPFAM" id="SSF56112">
    <property type="entry name" value="Protein kinase-like (PK-like)"/>
    <property type="match status" value="1"/>
</dbReference>
<name>A0A1W2H9R0_9BACT</name>
<protein>
    <recommendedName>
        <fullName evidence="3">Aminoglycoside phosphotransferase domain-containing protein</fullName>
    </recommendedName>
</protein>
<gene>
    <name evidence="1" type="ORF">SAMN00777080_4103</name>
</gene>
<dbReference type="AlphaFoldDB" id="A0A1W2H9R0"/>
<dbReference type="InterPro" id="IPR011009">
    <property type="entry name" value="Kinase-like_dom_sf"/>
</dbReference>
<dbReference type="OrthoDB" id="9810277at2"/>
<evidence type="ECO:0000313" key="1">
    <source>
        <dbReference type="EMBL" id="SMD45452.1"/>
    </source>
</evidence>
<dbReference type="RefSeq" id="WP_084122270.1">
    <property type="nucleotide sequence ID" value="NZ_LT838813.1"/>
</dbReference>
<organism evidence="1 2">
    <name type="scientific">Aquiflexum balticum DSM 16537</name>
    <dbReference type="NCBI Taxonomy" id="758820"/>
    <lineage>
        <taxon>Bacteria</taxon>
        <taxon>Pseudomonadati</taxon>
        <taxon>Bacteroidota</taxon>
        <taxon>Cytophagia</taxon>
        <taxon>Cytophagales</taxon>
        <taxon>Cyclobacteriaceae</taxon>
        <taxon>Aquiflexum</taxon>
    </lineage>
</organism>
<evidence type="ECO:0000313" key="2">
    <source>
        <dbReference type="Proteomes" id="UP000192333"/>
    </source>
</evidence>
<evidence type="ECO:0008006" key="3">
    <source>
        <dbReference type="Google" id="ProtNLM"/>
    </source>
</evidence>
<reference evidence="2" key="1">
    <citation type="submission" date="2017-04" db="EMBL/GenBank/DDBJ databases">
        <authorList>
            <person name="Varghese N."/>
            <person name="Submissions S."/>
        </authorList>
    </citation>
    <scope>NUCLEOTIDE SEQUENCE [LARGE SCALE GENOMIC DNA]</scope>
    <source>
        <strain evidence="2">DSM 16537</strain>
    </source>
</reference>
<dbReference type="PANTHER" id="PTHR43883">
    <property type="entry name" value="SLR0207 PROTEIN"/>
    <property type="match status" value="1"/>
</dbReference>